<dbReference type="AlphaFoldDB" id="A0A7D9K3C8"/>
<dbReference type="Proteomes" id="UP001152795">
    <property type="component" value="Unassembled WGS sequence"/>
</dbReference>
<evidence type="ECO:0000313" key="1">
    <source>
        <dbReference type="EMBL" id="CAB4040774.1"/>
    </source>
</evidence>
<sequence>MADAVLPPGPDSSNHGDISEDLSFVSPTSSLLQVSDGDADVPKDNFFATYPGHDIFDDPLTQYPPNLPCATPERIQFYSEPVASHVSEESFVVAQFFAESQISSCVEE</sequence>
<dbReference type="EMBL" id="CACRXK020027230">
    <property type="protein sequence ID" value="CAB4040774.1"/>
    <property type="molecule type" value="Genomic_DNA"/>
</dbReference>
<gene>
    <name evidence="1" type="ORF">PACLA_8A057299</name>
</gene>
<keyword evidence="2" id="KW-1185">Reference proteome</keyword>
<name>A0A7D9K3C8_PARCT</name>
<organism evidence="1 2">
    <name type="scientific">Paramuricea clavata</name>
    <name type="common">Red gorgonian</name>
    <name type="synonym">Violescent sea-whip</name>
    <dbReference type="NCBI Taxonomy" id="317549"/>
    <lineage>
        <taxon>Eukaryota</taxon>
        <taxon>Metazoa</taxon>
        <taxon>Cnidaria</taxon>
        <taxon>Anthozoa</taxon>
        <taxon>Octocorallia</taxon>
        <taxon>Malacalcyonacea</taxon>
        <taxon>Plexauridae</taxon>
        <taxon>Paramuricea</taxon>
    </lineage>
</organism>
<protein>
    <submittedName>
        <fullName evidence="1">Uncharacterized protein</fullName>
    </submittedName>
</protein>
<accession>A0A7D9K3C8</accession>
<comment type="caution">
    <text evidence="1">The sequence shown here is derived from an EMBL/GenBank/DDBJ whole genome shotgun (WGS) entry which is preliminary data.</text>
</comment>
<proteinExistence type="predicted"/>
<reference evidence="1" key="1">
    <citation type="submission" date="2020-04" db="EMBL/GenBank/DDBJ databases">
        <authorList>
            <person name="Alioto T."/>
            <person name="Alioto T."/>
            <person name="Gomez Garrido J."/>
        </authorList>
    </citation>
    <scope>NUCLEOTIDE SEQUENCE</scope>
    <source>
        <strain evidence="1">A484AB</strain>
    </source>
</reference>
<evidence type="ECO:0000313" key="2">
    <source>
        <dbReference type="Proteomes" id="UP001152795"/>
    </source>
</evidence>